<dbReference type="InterPro" id="IPR029044">
    <property type="entry name" value="Nucleotide-diphossugar_trans"/>
</dbReference>
<dbReference type="RefSeq" id="WP_122150685.1">
    <property type="nucleotide sequence ID" value="NZ_RFFI01000107.1"/>
</dbReference>
<dbReference type="Gene3D" id="2.160.10.10">
    <property type="entry name" value="Hexapeptide repeat proteins"/>
    <property type="match status" value="1"/>
</dbReference>
<comment type="caution">
    <text evidence="6">The sequence shown here is derived from an EMBL/GenBank/DDBJ whole genome shotgun (WGS) entry which is preliminary data.</text>
</comment>
<keyword evidence="2 6" id="KW-0808">Transferase</keyword>
<reference evidence="6 7" key="1">
    <citation type="submission" date="2018-10" db="EMBL/GenBank/DDBJ databases">
        <title>Isolation, diversity and antifungal activity of actinobacteria from wheat.</title>
        <authorList>
            <person name="Han C."/>
        </authorList>
    </citation>
    <scope>NUCLEOTIDE SEQUENCE [LARGE SCALE GENOMIC DNA]</scope>
    <source>
        <strain evidence="6 7">NEAU-YY56</strain>
    </source>
</reference>
<dbReference type="InterPro" id="IPR016267">
    <property type="entry name" value="UDPGP_trans"/>
</dbReference>
<evidence type="ECO:0000256" key="1">
    <source>
        <dbReference type="ARBA" id="ARBA00010401"/>
    </source>
</evidence>
<dbReference type="GO" id="GO:0003983">
    <property type="term" value="F:UTP:glucose-1-phosphate uridylyltransferase activity"/>
    <property type="evidence" value="ECO:0007669"/>
    <property type="project" value="InterPro"/>
</dbReference>
<feature type="binding site" evidence="5">
    <location>
        <position position="156"/>
    </location>
    <ligand>
        <name>UTP</name>
        <dbReference type="ChEBI" id="CHEBI:46398"/>
    </ligand>
</feature>
<protein>
    <submittedName>
        <fullName evidence="6">UTP--glucose-1-phosphate uridylyltransferase</fullName>
    </submittedName>
</protein>
<keyword evidence="7" id="KW-1185">Reference proteome</keyword>
<dbReference type="Proteomes" id="UP000269289">
    <property type="component" value="Unassembled WGS sequence"/>
</dbReference>
<dbReference type="AlphaFoldDB" id="A0A3M2IXA3"/>
<dbReference type="EMBL" id="RFFI01000107">
    <property type="protein sequence ID" value="RMI06537.1"/>
    <property type="molecule type" value="Genomic_DNA"/>
</dbReference>
<keyword evidence="3 6" id="KW-0548">Nucleotidyltransferase</keyword>
<dbReference type="InterPro" id="IPR002618">
    <property type="entry name" value="UDPGP_fam"/>
</dbReference>
<dbReference type="PANTHER" id="PTHR43511">
    <property type="match status" value="1"/>
</dbReference>
<feature type="binding site" evidence="5">
    <location>
        <position position="215"/>
    </location>
    <ligand>
        <name>UTP</name>
        <dbReference type="ChEBI" id="CHEBI:46398"/>
    </ligand>
</feature>
<evidence type="ECO:0000256" key="5">
    <source>
        <dbReference type="PIRSR" id="PIRSR000806-2"/>
    </source>
</evidence>
<dbReference type="Gene3D" id="3.90.550.10">
    <property type="entry name" value="Spore Coat Polysaccharide Biosynthesis Protein SpsA, Chain A"/>
    <property type="match status" value="1"/>
</dbReference>
<feature type="binding site" evidence="4">
    <location>
        <position position="185"/>
    </location>
    <ligand>
        <name>substrate</name>
    </ligand>
</feature>
<evidence type="ECO:0000256" key="2">
    <source>
        <dbReference type="ARBA" id="ARBA00022679"/>
    </source>
</evidence>
<evidence type="ECO:0000313" key="6">
    <source>
        <dbReference type="EMBL" id="RMI06537.1"/>
    </source>
</evidence>
<organism evidence="6 7">
    <name type="scientific">Cellulomonas triticagri</name>
    <dbReference type="NCBI Taxonomy" id="2483352"/>
    <lineage>
        <taxon>Bacteria</taxon>
        <taxon>Bacillati</taxon>
        <taxon>Actinomycetota</taxon>
        <taxon>Actinomycetes</taxon>
        <taxon>Micrococcales</taxon>
        <taxon>Cellulomonadaceae</taxon>
        <taxon>Cellulomonas</taxon>
    </lineage>
</organism>
<proteinExistence type="inferred from homology"/>
<feature type="binding site" evidence="5">
    <location>
        <position position="184"/>
    </location>
    <ligand>
        <name>UTP</name>
        <dbReference type="ChEBI" id="CHEBI:46398"/>
    </ligand>
</feature>
<dbReference type="GO" id="GO:0006011">
    <property type="term" value="P:UDP-alpha-D-glucose metabolic process"/>
    <property type="evidence" value="ECO:0007669"/>
    <property type="project" value="InterPro"/>
</dbReference>
<dbReference type="CDD" id="cd00897">
    <property type="entry name" value="UGPase_euk"/>
    <property type="match status" value="1"/>
</dbReference>
<feature type="binding site" evidence="5">
    <location>
        <position position="91"/>
    </location>
    <ligand>
        <name>UTP</name>
        <dbReference type="ChEBI" id="CHEBI:46398"/>
    </ligand>
</feature>
<accession>A0A3M2IXA3</accession>
<dbReference type="PIRSF" id="PIRSF000806">
    <property type="entry name" value="UDPGP"/>
    <property type="match status" value="1"/>
</dbReference>
<sequence>MSDTGLRQAQDKMAAAGVAPTAIDVFTHYYRELEGGATGLIPEETIDPLLDPPRLADVDIDADAAREAFAKTAVIKLNGGLGTSMGMDKAKSLLPVRDGKSFLDLIVEQVQHARATTGAPLPLILMNSFRTQDDSLAALARHDGLAVDGLPLDFLQNQEPKLRTDDLTPVSWPADPTLEWCPPGHGDLYTALLASGVLQRLLDAGFRYASVSNSDNLGAAPNPTIAGWFAASGAPYAAELCRRTAADRKGGHLAVRKSDGRLILRDTAQTPADQMDYFTDEHRHPFFHTNNLWFDLEQIAAALEARGAVLGLPLIRNVKTVDPTDSSSPEVFQIETAMGAAIEVFEGATAIVVGRERFLPVKTTNDLLLIRSDAYDLAEDSTLRLAVEKAPLVELDPKVYKTVGKFEERFAAGAPSLRGAESFTVRGDWTFESGVVATGTAVVDADGAPGTVAAGTTIAG</sequence>
<dbReference type="SUPFAM" id="SSF53448">
    <property type="entry name" value="Nucleotide-diphospho-sugar transferases"/>
    <property type="match status" value="1"/>
</dbReference>
<name>A0A3M2IXA3_9CELL</name>
<gene>
    <name evidence="6" type="ORF">EBM89_16195</name>
</gene>
<evidence type="ECO:0000313" key="7">
    <source>
        <dbReference type="Proteomes" id="UP000269289"/>
    </source>
</evidence>
<dbReference type="Pfam" id="PF01704">
    <property type="entry name" value="UDPGP"/>
    <property type="match status" value="1"/>
</dbReference>
<comment type="similarity">
    <text evidence="1">Belongs to the UDPGP type 1 family.</text>
</comment>
<evidence type="ECO:0000256" key="3">
    <source>
        <dbReference type="ARBA" id="ARBA00022695"/>
    </source>
</evidence>
<dbReference type="OrthoDB" id="9804758at2"/>
<feature type="binding site" evidence="5">
    <location>
        <position position="362"/>
    </location>
    <ligand>
        <name>UTP</name>
        <dbReference type="ChEBI" id="CHEBI:46398"/>
    </ligand>
</feature>
<evidence type="ECO:0000256" key="4">
    <source>
        <dbReference type="PIRSR" id="PIRSR000806-1"/>
    </source>
</evidence>